<dbReference type="PANTHER" id="PTHR11802:SF310">
    <property type="entry name" value="SERINE CARBOXYPEPTIDASE-LIKE 18"/>
    <property type="match status" value="1"/>
</dbReference>
<organism evidence="3 4">
    <name type="scientific">Dillenia turbinata</name>
    <dbReference type="NCBI Taxonomy" id="194707"/>
    <lineage>
        <taxon>Eukaryota</taxon>
        <taxon>Viridiplantae</taxon>
        <taxon>Streptophyta</taxon>
        <taxon>Embryophyta</taxon>
        <taxon>Tracheophyta</taxon>
        <taxon>Spermatophyta</taxon>
        <taxon>Magnoliopsida</taxon>
        <taxon>eudicotyledons</taxon>
        <taxon>Gunneridae</taxon>
        <taxon>Pentapetalae</taxon>
        <taxon>Dilleniales</taxon>
        <taxon>Dilleniaceae</taxon>
        <taxon>Dillenia</taxon>
    </lineage>
</organism>
<evidence type="ECO:0000313" key="3">
    <source>
        <dbReference type="EMBL" id="KAK6916306.1"/>
    </source>
</evidence>
<dbReference type="InterPro" id="IPR001563">
    <property type="entry name" value="Peptidase_S10"/>
</dbReference>
<evidence type="ECO:0000313" key="4">
    <source>
        <dbReference type="Proteomes" id="UP001370490"/>
    </source>
</evidence>
<keyword evidence="4" id="KW-1185">Reference proteome</keyword>
<comment type="similarity">
    <text evidence="1">Belongs to the peptidase S10 family.</text>
</comment>
<dbReference type="EMBL" id="JBAMMX010000024">
    <property type="protein sequence ID" value="KAK6916306.1"/>
    <property type="molecule type" value="Genomic_DNA"/>
</dbReference>
<comment type="caution">
    <text evidence="3">The sequence shown here is derived from an EMBL/GenBank/DDBJ whole genome shotgun (WGS) entry which is preliminary data.</text>
</comment>
<dbReference type="InterPro" id="IPR029058">
    <property type="entry name" value="AB_hydrolase_fold"/>
</dbReference>
<dbReference type="GO" id="GO:0004185">
    <property type="term" value="F:serine-type carboxypeptidase activity"/>
    <property type="evidence" value="ECO:0007669"/>
    <property type="project" value="InterPro"/>
</dbReference>
<evidence type="ECO:0000256" key="2">
    <source>
        <dbReference type="SAM" id="SignalP"/>
    </source>
</evidence>
<dbReference type="GO" id="GO:0006508">
    <property type="term" value="P:proteolysis"/>
    <property type="evidence" value="ECO:0007669"/>
    <property type="project" value="InterPro"/>
</dbReference>
<sequence>FGGLNMMWLCILVLLVFSSSITSQTIVEYLPGYAGTLPFTLETGKFQMISQTPMWLRIVVLLAFSSLVASQTIVESLPGYSGELPFTLETGYVGVGDLDEVQLFYYFIESERDPAVDPLLLWLTGGPGCSALSGLIYETGPLTFDFTASATRGNKPKLKLNPYSWTKVASIIFVDEPVGTGFSYATNSQGYNISSTLTAEELYTFLRKWLINHPQFINNPLYVAGDSYSGLIIPQIVQKIVKGNEVGTDPPMNLKGYVMGNPTTDENIDYNSRVDFAYRVNLISEELYMAAKEDCHGQYKDVDPSNEACISDVQAILDCTSSLYVAQILEPNCEKLSPKPKDMNWNRGILKDLTDYIRPVPRGSDSELWCRNDNYIYIYIWANDKTVQEALNIRPGTISTWVRCNHTLQTYYIEDIKSVVKIHQELTSKDYRVLIYSGDQDMVIPYVGTQTWINLLNLSVDDIWSPWFVDGQVAGVLVTQVRNTNPKKVLPWCGDGLLITIFE</sequence>
<proteinExistence type="inferred from homology"/>
<keyword evidence="3" id="KW-0121">Carboxypeptidase</keyword>
<reference evidence="3 4" key="1">
    <citation type="submission" date="2023-12" db="EMBL/GenBank/DDBJ databases">
        <title>A high-quality genome assembly for Dillenia turbinata (Dilleniales).</title>
        <authorList>
            <person name="Chanderbali A."/>
        </authorList>
    </citation>
    <scope>NUCLEOTIDE SEQUENCE [LARGE SCALE GENOMIC DNA]</scope>
    <source>
        <strain evidence="3">LSX21</strain>
        <tissue evidence="3">Leaf</tissue>
    </source>
</reference>
<name>A0AAN8YX49_9MAGN</name>
<protein>
    <submittedName>
        <fullName evidence="3">Peptidase S10, serine carboxypeptidase</fullName>
    </submittedName>
</protein>
<dbReference type="GO" id="GO:0019748">
    <property type="term" value="P:secondary metabolic process"/>
    <property type="evidence" value="ECO:0007669"/>
    <property type="project" value="TreeGrafter"/>
</dbReference>
<feature type="signal peptide" evidence="2">
    <location>
        <begin position="1"/>
        <end position="23"/>
    </location>
</feature>
<accession>A0AAN8YX49</accession>
<dbReference type="PRINTS" id="PR00724">
    <property type="entry name" value="CRBOXYPTASEC"/>
</dbReference>
<dbReference type="AlphaFoldDB" id="A0AAN8YX49"/>
<dbReference type="SUPFAM" id="SSF53474">
    <property type="entry name" value="alpha/beta-Hydrolases"/>
    <property type="match status" value="1"/>
</dbReference>
<keyword evidence="3" id="KW-0645">Protease</keyword>
<feature type="non-terminal residue" evidence="3">
    <location>
        <position position="1"/>
    </location>
</feature>
<dbReference type="Proteomes" id="UP001370490">
    <property type="component" value="Unassembled WGS sequence"/>
</dbReference>
<feature type="chain" id="PRO_5042943110" evidence="2">
    <location>
        <begin position="24"/>
        <end position="503"/>
    </location>
</feature>
<evidence type="ECO:0000256" key="1">
    <source>
        <dbReference type="ARBA" id="ARBA00009431"/>
    </source>
</evidence>
<dbReference type="FunFam" id="3.40.50.1820:FF:000072">
    <property type="entry name" value="Serine carboxypeptidase-like 19"/>
    <property type="match status" value="1"/>
</dbReference>
<dbReference type="Gene3D" id="3.40.50.1820">
    <property type="entry name" value="alpha/beta hydrolase"/>
    <property type="match status" value="1"/>
</dbReference>
<dbReference type="GO" id="GO:0016747">
    <property type="term" value="F:acyltransferase activity, transferring groups other than amino-acyl groups"/>
    <property type="evidence" value="ECO:0007669"/>
    <property type="project" value="TreeGrafter"/>
</dbReference>
<dbReference type="Pfam" id="PF00450">
    <property type="entry name" value="Peptidase_S10"/>
    <property type="match status" value="1"/>
</dbReference>
<keyword evidence="3" id="KW-0378">Hydrolase</keyword>
<gene>
    <name evidence="3" type="ORF">RJ641_019167</name>
</gene>
<dbReference type="PANTHER" id="PTHR11802">
    <property type="entry name" value="SERINE PROTEASE FAMILY S10 SERINE CARBOXYPEPTIDASE"/>
    <property type="match status" value="1"/>
</dbReference>
<keyword evidence="2" id="KW-0732">Signal</keyword>